<keyword evidence="2" id="KW-1185">Reference proteome</keyword>
<comment type="caution">
    <text evidence="1">The sequence shown here is derived from an EMBL/GenBank/DDBJ whole genome shotgun (WGS) entry which is preliminary data.</text>
</comment>
<organism evidence="1 2">
    <name type="scientific">Mythimna loreyi</name>
    <dbReference type="NCBI Taxonomy" id="667449"/>
    <lineage>
        <taxon>Eukaryota</taxon>
        <taxon>Metazoa</taxon>
        <taxon>Ecdysozoa</taxon>
        <taxon>Arthropoda</taxon>
        <taxon>Hexapoda</taxon>
        <taxon>Insecta</taxon>
        <taxon>Pterygota</taxon>
        <taxon>Neoptera</taxon>
        <taxon>Endopterygota</taxon>
        <taxon>Lepidoptera</taxon>
        <taxon>Glossata</taxon>
        <taxon>Ditrysia</taxon>
        <taxon>Noctuoidea</taxon>
        <taxon>Noctuidae</taxon>
        <taxon>Noctuinae</taxon>
        <taxon>Hadenini</taxon>
        <taxon>Mythimna</taxon>
    </lineage>
</organism>
<reference evidence="1" key="1">
    <citation type="submission" date="2023-03" db="EMBL/GenBank/DDBJ databases">
        <title>Chromosome-level genomes of two armyworms, Mythimna separata and Mythimna loreyi, provide insights into the biosynthesis and reception of sex pheromones.</title>
        <authorList>
            <person name="Zhao H."/>
        </authorList>
    </citation>
    <scope>NUCLEOTIDE SEQUENCE</scope>
    <source>
        <strain evidence="1">BeijingLab</strain>
    </source>
</reference>
<dbReference type="Proteomes" id="UP001231649">
    <property type="component" value="Chromosome 20"/>
</dbReference>
<gene>
    <name evidence="1" type="ORF">PYW08_007550</name>
</gene>
<dbReference type="EMBL" id="CM056796">
    <property type="protein sequence ID" value="KAJ8713930.1"/>
    <property type="molecule type" value="Genomic_DNA"/>
</dbReference>
<name>A0ACC2QCJ4_9NEOP</name>
<protein>
    <submittedName>
        <fullName evidence="1">Uncharacterized protein</fullName>
    </submittedName>
</protein>
<proteinExistence type="predicted"/>
<sequence length="279" mass="30679">MKRSKKEAAKEGAKVVDETAAKVEAKVEKAVTETTEKANVEETTAKVQKAVAETAKAKKAVAETAKEQKTVVETAKAQKAVAETSKKPKAVTISGDKPKLGARIKRCFKTIFTCCGLFEKQIDKLSEKGRKYNLRRKQGLHRSLSSRSRRQRRRRQPGGVVCRGQCIIRVPSRIPIVVRARTLPRVRPTIPSSLPPRRRGPNAAPRALLKLKESDVVRHVGVSNLNAAQLERVAAVARPACLQVELHALCQQPALLAAAQRLAHRAPRRLLTARLQSIG</sequence>
<evidence type="ECO:0000313" key="1">
    <source>
        <dbReference type="EMBL" id="KAJ8713930.1"/>
    </source>
</evidence>
<accession>A0ACC2QCJ4</accession>
<evidence type="ECO:0000313" key="2">
    <source>
        <dbReference type="Proteomes" id="UP001231649"/>
    </source>
</evidence>